<evidence type="ECO:0000256" key="1">
    <source>
        <dbReference type="SAM" id="Phobius"/>
    </source>
</evidence>
<evidence type="ECO:0000313" key="3">
    <source>
        <dbReference type="Proteomes" id="UP000256877"/>
    </source>
</evidence>
<dbReference type="InterPro" id="IPR019546">
    <property type="entry name" value="TAT_signal_bac_arc"/>
</dbReference>
<dbReference type="InterPro" id="IPR006311">
    <property type="entry name" value="TAT_signal"/>
</dbReference>
<dbReference type="EMBL" id="NMUF01000057">
    <property type="protein sequence ID" value="RFA95443.1"/>
    <property type="molecule type" value="Genomic_DNA"/>
</dbReference>
<dbReference type="Gene3D" id="2.140.10.20">
    <property type="entry name" value="C-terminal (heme d1) domain of cytochrome cd1-nitrite reductase"/>
    <property type="match status" value="1"/>
</dbReference>
<gene>
    <name evidence="2" type="ORF">CGL52_12865</name>
</gene>
<keyword evidence="1" id="KW-0812">Transmembrane</keyword>
<evidence type="ECO:0000313" key="2">
    <source>
        <dbReference type="EMBL" id="RFA95443.1"/>
    </source>
</evidence>
<feature type="transmembrane region" description="Helical" evidence="1">
    <location>
        <begin position="12"/>
        <end position="31"/>
    </location>
</feature>
<sequence length="545" mass="60578">MAEKQTSSRRDLLKAAAVAGIGFAIGSWAAALSRGKAVVEVTSQRVEEVRVKPQVEVQPVVQQVAQQQPAGPVAPQHPAFQKRGLAYLNPDYIQSTLRVLVPEDQLPPKPTAYNINDLDWIAIMIESRYHEPGVEMIGAYTFLDMRNFKVLKRVKNAGDRVHVVRFGREEWPEHKRRFAIGMSRDCWLSKIDLYTMQVVRQIKIGVDCRSAAYDKDGKYIIAGSKDPGHAVILDADTFKVLKVIPFLGPSKFFPTPMMGRQGAILATDLGYWLVNVKDAEMVLVIDYRSPDFPIVHVFTSYDTNSKGRSVKVQIGDKTYDVTGIGKSPHELNKLDKEGRYVAVTGQESNTITILDLKNLEIVNVVPCGKKPHPGPGTLIPNKYFLTNAIGEGVITVINLQTMDVEKYIKYPREFPADTGGGLYSTPPLPDGTIPKGLAWFDTSFNINKGVFAVDIHLLDIATRPPKPAIFAENKPGKWAMHPGHTPDGRYVISALERTDSVYKVDVETGEIVGTIKLKEIEPVQLLEEPSPTGIFPAWRIKAPWF</sequence>
<dbReference type="Proteomes" id="UP000256877">
    <property type="component" value="Unassembled WGS sequence"/>
</dbReference>
<dbReference type="InterPro" id="IPR011048">
    <property type="entry name" value="Haem_d1_sf"/>
</dbReference>
<protein>
    <submittedName>
        <fullName evidence="2">Nitrite reductase</fullName>
    </submittedName>
</protein>
<organism evidence="2 3">
    <name type="scientific">Pyrobaculum aerophilum</name>
    <dbReference type="NCBI Taxonomy" id="13773"/>
    <lineage>
        <taxon>Archaea</taxon>
        <taxon>Thermoproteota</taxon>
        <taxon>Thermoprotei</taxon>
        <taxon>Thermoproteales</taxon>
        <taxon>Thermoproteaceae</taxon>
        <taxon>Pyrobaculum</taxon>
    </lineage>
</organism>
<comment type="caution">
    <text evidence="2">The sequence shown here is derived from an EMBL/GenBank/DDBJ whole genome shotgun (WGS) entry which is preliminary data.</text>
</comment>
<dbReference type="RefSeq" id="WP_116430642.1">
    <property type="nucleotide sequence ID" value="NZ_NMUF01000057.1"/>
</dbReference>
<dbReference type="PROSITE" id="PS51318">
    <property type="entry name" value="TAT"/>
    <property type="match status" value="1"/>
</dbReference>
<dbReference type="NCBIfam" id="TIGR01409">
    <property type="entry name" value="TAT_signal_seq"/>
    <property type="match status" value="1"/>
</dbReference>
<proteinExistence type="predicted"/>
<dbReference type="PANTHER" id="PTHR47197">
    <property type="entry name" value="PROTEIN NIRF"/>
    <property type="match status" value="1"/>
</dbReference>
<name>A0A371QY28_9CREN</name>
<dbReference type="PANTHER" id="PTHR47197:SF3">
    <property type="entry name" value="DIHYDRO-HEME D1 DEHYDROGENASE"/>
    <property type="match status" value="1"/>
</dbReference>
<dbReference type="OrthoDB" id="25342at2157"/>
<dbReference type="AlphaFoldDB" id="A0A371QY28"/>
<dbReference type="SUPFAM" id="SSF51004">
    <property type="entry name" value="C-terminal (heme d1) domain of cytochrome cd1-nitrite reductase"/>
    <property type="match status" value="1"/>
</dbReference>
<keyword evidence="1" id="KW-0472">Membrane</keyword>
<reference evidence="2 3" key="1">
    <citation type="submission" date="2017-07" db="EMBL/GenBank/DDBJ databases">
        <title>Draft genome sequence of aerobic hyperthermophilic archaea, Pyrobaculum aerophilum YKB31 and YKB32.</title>
        <authorList>
            <person name="Mochizuki T."/>
            <person name="Berliner A.J."/>
            <person name="Yoshida-Takashima Y."/>
            <person name="Takaki Y."/>
            <person name="Nunoura T."/>
            <person name="Takai K."/>
        </authorList>
    </citation>
    <scope>NUCLEOTIDE SEQUENCE [LARGE SCALE GENOMIC DNA]</scope>
    <source>
        <strain evidence="2 3">YKB32</strain>
    </source>
</reference>
<dbReference type="InterPro" id="IPR003143">
    <property type="entry name" value="Cyt_cd1_C_sf"/>
</dbReference>
<dbReference type="CDD" id="cd20718">
    <property type="entry name" value="8prop_heme_binding_protein"/>
    <property type="match status" value="1"/>
</dbReference>
<dbReference type="InterPro" id="IPR051200">
    <property type="entry name" value="Host-pathogen_enzymatic-act"/>
</dbReference>
<keyword evidence="1" id="KW-1133">Transmembrane helix</keyword>
<dbReference type="Pfam" id="PF02239">
    <property type="entry name" value="Cytochrom_D1"/>
    <property type="match status" value="1"/>
</dbReference>
<accession>A0A371QY28</accession>